<feature type="transmembrane region" description="Helical" evidence="1">
    <location>
        <begin position="40"/>
        <end position="63"/>
    </location>
</feature>
<dbReference type="PROSITE" id="PS51002">
    <property type="entry name" value="CYTB_NTER"/>
    <property type="match status" value="1"/>
</dbReference>
<feature type="transmembrane region" description="Helical" evidence="1">
    <location>
        <begin position="239"/>
        <end position="264"/>
    </location>
</feature>
<feature type="transmembrane region" description="Helical" evidence="1">
    <location>
        <begin position="93"/>
        <end position="114"/>
    </location>
</feature>
<dbReference type="GO" id="GO:0009055">
    <property type="term" value="F:electron transfer activity"/>
    <property type="evidence" value="ECO:0007669"/>
    <property type="project" value="InterPro"/>
</dbReference>
<protein>
    <submittedName>
        <fullName evidence="3">Cytochrome B6</fullName>
    </submittedName>
</protein>
<dbReference type="SUPFAM" id="SSF81342">
    <property type="entry name" value="Transmembrane di-heme cytochromes"/>
    <property type="match status" value="1"/>
</dbReference>
<evidence type="ECO:0000313" key="4">
    <source>
        <dbReference type="Proteomes" id="UP000287155"/>
    </source>
</evidence>
<feature type="transmembrane region" description="Helical" evidence="1">
    <location>
        <begin position="188"/>
        <end position="210"/>
    </location>
</feature>
<keyword evidence="1" id="KW-1133">Transmembrane helix</keyword>
<name>A0A430UTW6_THESC</name>
<feature type="transmembrane region" description="Helical" evidence="1">
    <location>
        <begin position="295"/>
        <end position="317"/>
    </location>
</feature>
<evidence type="ECO:0000259" key="2">
    <source>
        <dbReference type="PROSITE" id="PS51002"/>
    </source>
</evidence>
<keyword evidence="1" id="KW-0812">Transmembrane</keyword>
<reference evidence="3 4" key="1">
    <citation type="journal article" date="2019" name="Extremophiles">
        <title>Biogeography of thermophiles and predominance of Thermus scotoductus in domestic water heaters.</title>
        <authorList>
            <person name="Wilpiszeski R.L."/>
            <person name="Zhang Z."/>
            <person name="House C.H."/>
        </authorList>
    </citation>
    <scope>NUCLEOTIDE SEQUENCE [LARGE SCALE GENOMIC DNA]</scope>
    <source>
        <strain evidence="3 4">14_S14</strain>
    </source>
</reference>
<dbReference type="PANTHER" id="PTHR19271">
    <property type="entry name" value="CYTOCHROME B"/>
    <property type="match status" value="1"/>
</dbReference>
<dbReference type="Gene3D" id="1.20.810.10">
    <property type="entry name" value="Cytochrome Bc1 Complex, Chain C"/>
    <property type="match status" value="1"/>
</dbReference>
<dbReference type="InterPro" id="IPR027387">
    <property type="entry name" value="Cytb/b6-like_sf"/>
</dbReference>
<dbReference type="GO" id="GO:0022904">
    <property type="term" value="P:respiratory electron transport chain"/>
    <property type="evidence" value="ECO:0007669"/>
    <property type="project" value="InterPro"/>
</dbReference>
<dbReference type="GO" id="GO:0016491">
    <property type="term" value="F:oxidoreductase activity"/>
    <property type="evidence" value="ECO:0007669"/>
    <property type="project" value="InterPro"/>
</dbReference>
<dbReference type="InterPro" id="IPR016174">
    <property type="entry name" value="Di-haem_cyt_TM"/>
</dbReference>
<gene>
    <name evidence="3" type="ORF">CSW27_10845</name>
</gene>
<dbReference type="PANTHER" id="PTHR19271:SF16">
    <property type="entry name" value="CYTOCHROME B"/>
    <property type="match status" value="1"/>
</dbReference>
<dbReference type="Proteomes" id="UP000287155">
    <property type="component" value="Unassembled WGS sequence"/>
</dbReference>
<dbReference type="GO" id="GO:0016020">
    <property type="term" value="C:membrane"/>
    <property type="evidence" value="ECO:0007669"/>
    <property type="project" value="InterPro"/>
</dbReference>
<dbReference type="AlphaFoldDB" id="A0A430UTW6"/>
<accession>A0A430UTW6</accession>
<proteinExistence type="predicted"/>
<dbReference type="InterPro" id="IPR005797">
    <property type="entry name" value="Cyt_b/b6_N"/>
</dbReference>
<dbReference type="RefSeq" id="WP_126204949.1">
    <property type="nucleotide sequence ID" value="NZ_PEMJ01000333.1"/>
</dbReference>
<sequence length="359" mass="39539">MAVPPINTPRSFWQAFWQALDERLGISALKYEVPEHAQGIWYSLGGISLMAFVVLVISGIWLAQFYDPMPEHVRASMEFILREAPGGFFMRNLHYWAANVVMVTVLLHMLRVLYTGSFKRPRELNWLVGVGLLAVTVGFVFTGTVLKWDQEAVEALEHNVEVAHLLGGIGTFFSPHFAERIPLLTRVFTAHVTVLPFLLVLLLIAHFLLIKLHGLAPNAFAHREATTRKTSGEPTRTTFLQHVGVVGAYALVGLGVLVFLSVALPAQLGPVPVEGVEVTKPWWPFLSLFALENWIGLRGLVWAGAAVFVALALVPLLDRTPYLHPSRRAAFLIAYALLALAMVALGLYAKFAPGAAHLG</sequence>
<evidence type="ECO:0000313" key="3">
    <source>
        <dbReference type="EMBL" id="RTI12177.1"/>
    </source>
</evidence>
<evidence type="ECO:0000256" key="1">
    <source>
        <dbReference type="SAM" id="Phobius"/>
    </source>
</evidence>
<dbReference type="Pfam" id="PF13631">
    <property type="entry name" value="Cytochrom_B_N_2"/>
    <property type="match status" value="1"/>
</dbReference>
<comment type="caution">
    <text evidence="3">The sequence shown here is derived from an EMBL/GenBank/DDBJ whole genome shotgun (WGS) entry which is preliminary data.</text>
</comment>
<feature type="transmembrane region" description="Helical" evidence="1">
    <location>
        <begin position="329"/>
        <end position="349"/>
    </location>
</feature>
<dbReference type="EMBL" id="PEMJ01000333">
    <property type="protein sequence ID" value="RTI12177.1"/>
    <property type="molecule type" value="Genomic_DNA"/>
</dbReference>
<organism evidence="3 4">
    <name type="scientific">Thermus scotoductus</name>
    <dbReference type="NCBI Taxonomy" id="37636"/>
    <lineage>
        <taxon>Bacteria</taxon>
        <taxon>Thermotogati</taxon>
        <taxon>Deinococcota</taxon>
        <taxon>Deinococci</taxon>
        <taxon>Thermales</taxon>
        <taxon>Thermaceae</taxon>
        <taxon>Thermus</taxon>
    </lineage>
</organism>
<feature type="domain" description="Cytochrome b/b6 N-terminal region profile" evidence="2">
    <location>
        <begin position="16"/>
        <end position="219"/>
    </location>
</feature>
<feature type="transmembrane region" description="Helical" evidence="1">
    <location>
        <begin position="126"/>
        <end position="146"/>
    </location>
</feature>
<keyword evidence="1" id="KW-0472">Membrane</keyword>